<evidence type="ECO:0000313" key="3">
    <source>
        <dbReference type="Proteomes" id="UP000282613"/>
    </source>
</evidence>
<evidence type="ECO:0000256" key="1">
    <source>
        <dbReference type="SAM" id="MobiDB-lite"/>
    </source>
</evidence>
<reference evidence="2 3" key="2">
    <citation type="submission" date="2018-11" db="EMBL/GenBank/DDBJ databases">
        <authorList>
            <consortium name="Pathogen Informatics"/>
        </authorList>
    </citation>
    <scope>NUCLEOTIDE SEQUENCE [LARGE SCALE GENOMIC DNA]</scope>
</reference>
<protein>
    <submittedName>
        <fullName evidence="4">Flocculation protein FLO11-like</fullName>
    </submittedName>
</protein>
<feature type="compositionally biased region" description="Low complexity" evidence="1">
    <location>
        <begin position="88"/>
        <end position="98"/>
    </location>
</feature>
<feature type="compositionally biased region" description="Low complexity" evidence="1">
    <location>
        <begin position="179"/>
        <end position="193"/>
    </location>
</feature>
<feature type="compositionally biased region" description="Polar residues" evidence="1">
    <location>
        <begin position="264"/>
        <end position="282"/>
    </location>
</feature>
<feature type="compositionally biased region" description="Polar residues" evidence="1">
    <location>
        <begin position="1"/>
        <end position="12"/>
    </location>
</feature>
<dbReference type="AlphaFoldDB" id="A0A0R3WCA6"/>
<feature type="compositionally biased region" description="Polar residues" evidence="1">
    <location>
        <begin position="512"/>
        <end position="527"/>
    </location>
</feature>
<gene>
    <name evidence="2" type="ORF">TASK_LOCUS8328</name>
</gene>
<feature type="compositionally biased region" description="Basic residues" evidence="1">
    <location>
        <begin position="1137"/>
        <end position="1148"/>
    </location>
</feature>
<feature type="compositionally biased region" description="Low complexity" evidence="1">
    <location>
        <begin position="1121"/>
        <end position="1136"/>
    </location>
</feature>
<dbReference type="Proteomes" id="UP000282613">
    <property type="component" value="Unassembled WGS sequence"/>
</dbReference>
<feature type="region of interest" description="Disordered" evidence="1">
    <location>
        <begin position="167"/>
        <end position="197"/>
    </location>
</feature>
<feature type="compositionally biased region" description="Low complexity" evidence="1">
    <location>
        <begin position="13"/>
        <end position="26"/>
    </location>
</feature>
<dbReference type="WBParaSite" id="TASK_0000832701-mRNA-1">
    <property type="protein sequence ID" value="TASK_0000832701-mRNA-1"/>
    <property type="gene ID" value="TASK_0000832701"/>
</dbReference>
<sequence>MFPSSRNNTSTPTGSSSRITETSSSSTRRKTDNSPLYFSRLFSSPGSRNISTPSPSSSLSPFRQNAPSRKDLPPSLFNFHSPVRHRLPQSPQPSLSRPRNAIEFLNHSNSSMIERALRVLESKRKKCSNEALVEDELESEHVSLKRYRSTEENNSSPLLARSVTMLPQDAEVIPRPKLKPSTSTSRPSSSKLPDQVSRLPSAALEAIAFGLKRRRLEEEEKEGEDVARKRPTPTQSVISIIDENLLPFSPSPAAKRRATRDCETQTVFQVDSATSTSESLPLSHQRRRPASSNRSTSVTRFIAGLEARARANALSRRFVASPAAVLTQADSLEARHAKIRRMFAELTEKAVVDLADNSLSPVTASPIGANTITSNHLDITSSSTPLLPPSIASSVAMSSVTLPSSKATEPVAVSSGTALITAVVSTTESVVATTCSFAPALPLLGKSSHVGEQGSTTTTTAVTSASMMNLPFVFGIKSAVSTEITASTTSAAVLTSVAPSFTFSMESTSQKSVDQRSSANTSTTALPSTVPVAKSTPSFGQTSFGGTIFSSASSASSASSVVVTSSTSSFAFTLAKSTASGGIATVSSMPNFDFTISKPSMPVVATTTSFIPLVTTPSSLSSLACSGKDNLAPPSAPLFNFPATLTTATNTTTLSAAATTGGGTFFSPAMTTTDNAAASSTSSTVAAIQLGFGSGNSAPTTAPSTSVTSSMFNFSAKPASTNTTMGTMLSTAPSTPTLSACNFSAKPDTFKTSSVFSAPAITKTPSILPPAKSMPAFNFVLSTSATTAPTLFDFSAKPTTTTYAKIGEATMPVVNFKAAVTTGAATTTTTSVPSVFPMKSAFSNGNTAVPSFGFPSVQNTPSTTATTTTTSTSLFPSPKTNTSGLANGGSSGNPFGTALFGFQNSSNLTAVTSIGGCFTFTSPSMNITATTTTPVSFSFTSTVTATSALGGSGLGVFNFSSGGATATGSSSTPFAPKPGTGVFQFGARPAAAPTTVTTTSAGFPLTLSSTRSSPSIFPTNDHTKRTGDSFTDGLSAPKPQPPSFGGGTVNTAPFSGTSVQPFTFVGSGGAVTAPPGGTVGAGSGGFNFSAAVTNPTGGFNFSQAQPAPVFGGAEGAPPNPFSAAPPTAPNAAASFYQRRRQMRYSKRR</sequence>
<feature type="compositionally biased region" description="Polar residues" evidence="1">
    <location>
        <begin position="41"/>
        <end position="50"/>
    </location>
</feature>
<reference evidence="4" key="1">
    <citation type="submission" date="2017-02" db="UniProtKB">
        <authorList>
            <consortium name="WormBaseParasite"/>
        </authorList>
    </citation>
    <scope>IDENTIFICATION</scope>
</reference>
<feature type="compositionally biased region" description="Low complexity" evidence="1">
    <location>
        <begin position="51"/>
        <end position="61"/>
    </location>
</feature>
<proteinExistence type="predicted"/>
<dbReference type="OrthoDB" id="6281235at2759"/>
<evidence type="ECO:0000313" key="2">
    <source>
        <dbReference type="EMBL" id="VDK40040.1"/>
    </source>
</evidence>
<evidence type="ECO:0000313" key="4">
    <source>
        <dbReference type="WBParaSite" id="TASK_0000832701-mRNA-1"/>
    </source>
</evidence>
<feature type="region of interest" description="Disordered" evidence="1">
    <location>
        <begin position="1108"/>
        <end position="1148"/>
    </location>
</feature>
<accession>A0A0R3WCA6</accession>
<dbReference type="EMBL" id="UYRS01018775">
    <property type="protein sequence ID" value="VDK40040.1"/>
    <property type="molecule type" value="Genomic_DNA"/>
</dbReference>
<feature type="region of interest" description="Disordered" evidence="1">
    <location>
        <begin position="512"/>
        <end position="531"/>
    </location>
</feature>
<organism evidence="4">
    <name type="scientific">Taenia asiatica</name>
    <name type="common">Asian tapeworm</name>
    <dbReference type="NCBI Taxonomy" id="60517"/>
    <lineage>
        <taxon>Eukaryota</taxon>
        <taxon>Metazoa</taxon>
        <taxon>Spiralia</taxon>
        <taxon>Lophotrochozoa</taxon>
        <taxon>Platyhelminthes</taxon>
        <taxon>Cestoda</taxon>
        <taxon>Eucestoda</taxon>
        <taxon>Cyclophyllidea</taxon>
        <taxon>Taeniidae</taxon>
        <taxon>Taenia</taxon>
    </lineage>
</organism>
<feature type="region of interest" description="Disordered" evidence="1">
    <location>
        <begin position="1011"/>
        <end position="1039"/>
    </location>
</feature>
<feature type="compositionally biased region" description="Low complexity" evidence="1">
    <location>
        <begin position="860"/>
        <end position="880"/>
    </location>
</feature>
<name>A0A0R3WCA6_TAEAS</name>
<dbReference type="STRING" id="60517.A0A0R3WCA6"/>
<feature type="region of interest" description="Disordered" evidence="1">
    <location>
        <begin position="860"/>
        <end position="888"/>
    </location>
</feature>
<keyword evidence="3" id="KW-1185">Reference proteome</keyword>
<feature type="region of interest" description="Disordered" evidence="1">
    <location>
        <begin position="251"/>
        <end position="295"/>
    </location>
</feature>
<feature type="region of interest" description="Disordered" evidence="1">
    <location>
        <begin position="1"/>
        <end position="98"/>
    </location>
</feature>